<dbReference type="GO" id="GO:0019058">
    <property type="term" value="P:viral life cycle"/>
    <property type="evidence" value="ECO:0007669"/>
    <property type="project" value="UniProtKB-ARBA"/>
</dbReference>
<reference evidence="4" key="1">
    <citation type="submission" date="2022-03" db="EMBL/GenBank/DDBJ databases">
        <authorList>
            <person name="Ragab S."/>
            <person name="Abdelmoteleb M."/>
            <person name="El-Shibiny A."/>
        </authorList>
    </citation>
    <scope>NUCLEOTIDE SEQUENCE</scope>
</reference>
<accession>A0AAE9HHG3</accession>
<protein>
    <submittedName>
        <fullName evidence="4">Tail spike protein</fullName>
    </submittedName>
</protein>
<feature type="domain" description="Tail spike TSP1/Gp66 N-terminal" evidence="3">
    <location>
        <begin position="84"/>
        <end position="140"/>
    </location>
</feature>
<dbReference type="Proteomes" id="UP000830967">
    <property type="component" value="Segment"/>
</dbReference>
<keyword evidence="2" id="KW-0946">Virion</keyword>
<sequence length="692" mass="72662">MDNLKHHGDHRMTIIKRADLGRPLTWDELDDNFQQVDNLTAAASAAVSSAAASATAAATSATASATSATDAANSAANAAAAIVSAVKSTITFTTGGTLNSNLDRISDGTYLYYWTGAYPVTVAAASTVESTGGIAPGFWAVDNDQLMRNLLTTVGDGTGADYIPLPGGGTVQDALWYKTVEMFGAVGDGVTDDSSALQSALNWVCGASYRKLVFSSGKKYRHSVGLTATFGASSTIFCHIDMCGALYPDATVGDALTISEATYCFFDLNIVGDGYDVSTMPDYSLPDPDGAQQGIVVNSCRGCRVHVNGNGYAGRVLRTKGTGTVKLSFLTIQIITGEGSCGQAAYLEATSDAFGRISHAQTQWDYYGSVLKSLTDVTISYWEYGNKNSAVPALLIDNCGSLDGSNITGGSTWDADTSTTLKIVNGQGIHFTRVQVGEAYNGLVIEGEGTVDDKPTVVIDYLLSYKTNTAVTLNNTTGVQIKSGLMDNTYDGVVYRGNIHNCSVNIDGRNNFTRMHFAGTGVNIDSLRIGGGLYTTTTAPFISMVNATVNQLSVVDTVVNTAGLYLNIPTSNQCVVRGGMWSGSASATPIPARPKHISGVVGVKTVYLSAAASFPIGTVQGDTLTLTHGLWATPYQLNVTPFNVSLGTTFANGNIVVKTLSSTQVVLMYTGATTLTESIPLIVEMRSESRLD</sequence>
<dbReference type="InterPro" id="IPR040775">
    <property type="entry name" value="Tail_spike_N"/>
</dbReference>
<evidence type="ECO:0000256" key="1">
    <source>
        <dbReference type="ARBA" id="ARBA00004328"/>
    </source>
</evidence>
<dbReference type="GO" id="GO:0051701">
    <property type="term" value="P:biological process involved in interaction with host"/>
    <property type="evidence" value="ECO:0007669"/>
    <property type="project" value="UniProtKB-ARBA"/>
</dbReference>
<evidence type="ECO:0000259" key="3">
    <source>
        <dbReference type="Pfam" id="PF18668"/>
    </source>
</evidence>
<evidence type="ECO:0000313" key="5">
    <source>
        <dbReference type="Proteomes" id="UP000830967"/>
    </source>
</evidence>
<comment type="subcellular location">
    <subcellularLocation>
        <location evidence="1">Virion</location>
    </subcellularLocation>
</comment>
<evidence type="ECO:0000313" key="4">
    <source>
        <dbReference type="EMBL" id="UPU16105.1"/>
    </source>
</evidence>
<dbReference type="Gene3D" id="2.160.20.10">
    <property type="entry name" value="Single-stranded right-handed beta-helix, Pectin lyase-like"/>
    <property type="match status" value="1"/>
</dbReference>
<dbReference type="GO" id="GO:0044423">
    <property type="term" value="C:virion component"/>
    <property type="evidence" value="ECO:0007669"/>
    <property type="project" value="UniProtKB-KW"/>
</dbReference>
<keyword evidence="5" id="KW-1185">Reference proteome</keyword>
<dbReference type="Gene3D" id="2.10.10.80">
    <property type="match status" value="1"/>
</dbReference>
<dbReference type="Pfam" id="PF18668">
    <property type="entry name" value="Tail_spike_N"/>
    <property type="match status" value="1"/>
</dbReference>
<proteinExistence type="predicted"/>
<dbReference type="EMBL" id="ON086804">
    <property type="protein sequence ID" value="UPU16105.1"/>
    <property type="molecule type" value="Genomic_DNA"/>
</dbReference>
<name>A0AAE9HHG3_9CAUD</name>
<evidence type="ECO:0000256" key="2">
    <source>
        <dbReference type="ARBA" id="ARBA00022844"/>
    </source>
</evidence>
<dbReference type="InterPro" id="IPR012334">
    <property type="entry name" value="Pectin_lyas_fold"/>
</dbReference>
<organism evidence="4 5">
    <name type="scientific">Escherichia phage ZCEC13</name>
    <dbReference type="NCBI Taxonomy" id="2935866"/>
    <lineage>
        <taxon>Viruses</taxon>
        <taxon>Duplodnaviria</taxon>
        <taxon>Heunggongvirae</taxon>
        <taxon>Uroviricota</taxon>
        <taxon>Caudoviricetes</taxon>
        <taxon>Jameshumphriesvirinae</taxon>
        <taxon>Zewailvirus</taxon>
        <taxon>Zewailvirus ZCEC13</taxon>
    </lineage>
</organism>